<organism evidence="2 3">
    <name type="scientific">Symbiodinium microadriaticum</name>
    <name type="common">Dinoflagellate</name>
    <name type="synonym">Zooxanthella microadriatica</name>
    <dbReference type="NCBI Taxonomy" id="2951"/>
    <lineage>
        <taxon>Eukaryota</taxon>
        <taxon>Sar</taxon>
        <taxon>Alveolata</taxon>
        <taxon>Dinophyceae</taxon>
        <taxon>Suessiales</taxon>
        <taxon>Symbiodiniaceae</taxon>
        <taxon>Symbiodinium</taxon>
    </lineage>
</organism>
<reference evidence="2 3" key="1">
    <citation type="submission" date="2016-02" db="EMBL/GenBank/DDBJ databases">
        <title>Genome analysis of coral dinoflagellate symbionts highlights evolutionary adaptations to a symbiotic lifestyle.</title>
        <authorList>
            <person name="Aranda M."/>
            <person name="Li Y."/>
            <person name="Liew Y.J."/>
            <person name="Baumgarten S."/>
            <person name="Simakov O."/>
            <person name="Wilson M."/>
            <person name="Piel J."/>
            <person name="Ashoor H."/>
            <person name="Bougouffa S."/>
            <person name="Bajic V.B."/>
            <person name="Ryu T."/>
            <person name="Ravasi T."/>
            <person name="Bayer T."/>
            <person name="Micklem G."/>
            <person name="Kim H."/>
            <person name="Bhak J."/>
            <person name="Lajeunesse T.C."/>
            <person name="Voolstra C.R."/>
        </authorList>
    </citation>
    <scope>NUCLEOTIDE SEQUENCE [LARGE SCALE GENOMIC DNA]</scope>
    <source>
        <strain evidence="2 3">CCMP2467</strain>
    </source>
</reference>
<feature type="coiled-coil region" evidence="1">
    <location>
        <begin position="163"/>
        <end position="197"/>
    </location>
</feature>
<proteinExistence type="predicted"/>
<evidence type="ECO:0000313" key="2">
    <source>
        <dbReference type="EMBL" id="OLP96010.1"/>
    </source>
</evidence>
<sequence>MDRSVRFLLMGDCSRVERLLNDTDLLRDPATELTEKSLHSDARTCLIVDFRDMTMLERSTIEVVFTVWRQGAMFFRSDLWIQHGRACALKPFSPHLFNPSFGLTNLAMFFRSDLWIQHGRQPGLPYEFHRPALFVADAILAEAIWAHSDIGANIAAMPAPYSQEDAQEKKKSAQKCVAAAEKTVGLLDEKIRNLTAELSHVRAVFATRPLLELGLAKFEETNQHLAGDTWTGLSRSFLSDALFENDEHLQDWAKQKLKRLNRLFSWQIQWDDARFGNCLWNLYPNFSEKYHEVSSEVPSVGVDDRPTAASKFGA</sequence>
<dbReference type="EMBL" id="LSRX01000483">
    <property type="protein sequence ID" value="OLP96010.1"/>
    <property type="molecule type" value="Genomic_DNA"/>
</dbReference>
<accession>A0A1Q9DLJ3</accession>
<dbReference type="OrthoDB" id="10311731at2759"/>
<protein>
    <submittedName>
        <fullName evidence="2">Uncharacterized protein</fullName>
    </submittedName>
</protein>
<dbReference type="AlphaFoldDB" id="A0A1Q9DLJ3"/>
<comment type="caution">
    <text evidence="2">The sequence shown here is derived from an EMBL/GenBank/DDBJ whole genome shotgun (WGS) entry which is preliminary data.</text>
</comment>
<keyword evidence="3" id="KW-1185">Reference proteome</keyword>
<keyword evidence="1" id="KW-0175">Coiled coil</keyword>
<evidence type="ECO:0000256" key="1">
    <source>
        <dbReference type="SAM" id="Coils"/>
    </source>
</evidence>
<name>A0A1Q9DLJ3_SYMMI</name>
<gene>
    <name evidence="2" type="ORF">AK812_SmicGene21826</name>
</gene>
<evidence type="ECO:0000313" key="3">
    <source>
        <dbReference type="Proteomes" id="UP000186817"/>
    </source>
</evidence>
<dbReference type="Proteomes" id="UP000186817">
    <property type="component" value="Unassembled WGS sequence"/>
</dbReference>